<name>A0ABW6H5I4_9ACTN</name>
<sequence>MLTATQASKGRRGHILDRAGRSRGGSQGEQQVSGGTQGLGKVEVRLKWDPSAYGEPPRHLDIIATTYPADDPYGRPAYVVHYDSRSPDGTINMSRHSRTGMGFGFVEVMVMEFDRLSPVYGRVVVGVAIHQDGGPRTFGDISNAGVVVVEGYRQLIADDFARVADATAATVAEFTRDSTGAWQLREMVRGFDSDPVLFTAEMGSRQH</sequence>
<dbReference type="RefSeq" id="WP_381806746.1">
    <property type="nucleotide sequence ID" value="NZ_JBHYTS010000020.1"/>
</dbReference>
<dbReference type="PANTHER" id="PTHR32097:SF4">
    <property type="entry name" value="GENERAL STRESS PROTEIN 16U"/>
    <property type="match status" value="1"/>
</dbReference>
<protein>
    <submittedName>
        <fullName evidence="4">TerD family protein</fullName>
    </submittedName>
</protein>
<dbReference type="Gene3D" id="2.60.60.30">
    <property type="entry name" value="sav2460 like domains"/>
    <property type="match status" value="1"/>
</dbReference>
<evidence type="ECO:0000259" key="3">
    <source>
        <dbReference type="Pfam" id="PF02342"/>
    </source>
</evidence>
<feature type="region of interest" description="Disordered" evidence="2">
    <location>
        <begin position="1"/>
        <end position="40"/>
    </location>
</feature>
<dbReference type="CDD" id="cd06974">
    <property type="entry name" value="TerD_like"/>
    <property type="match status" value="1"/>
</dbReference>
<dbReference type="EMBL" id="JBHYTS010000020">
    <property type="protein sequence ID" value="MFE1751869.1"/>
    <property type="molecule type" value="Genomic_DNA"/>
</dbReference>
<dbReference type="InterPro" id="IPR051324">
    <property type="entry name" value="Stress/Tellurium_Resist"/>
</dbReference>
<keyword evidence="5" id="KW-1185">Reference proteome</keyword>
<dbReference type="Pfam" id="PF02342">
    <property type="entry name" value="TerD"/>
    <property type="match status" value="1"/>
</dbReference>
<dbReference type="InterPro" id="IPR003325">
    <property type="entry name" value="TerD"/>
</dbReference>
<comment type="similarity">
    <text evidence="1">Belongs to the CAPAB/TerDEXZ family.</text>
</comment>
<feature type="domain" description="TerD" evidence="3">
    <location>
        <begin position="32"/>
        <end position="193"/>
    </location>
</feature>
<evidence type="ECO:0000313" key="5">
    <source>
        <dbReference type="Proteomes" id="UP001599756"/>
    </source>
</evidence>
<evidence type="ECO:0000256" key="1">
    <source>
        <dbReference type="ARBA" id="ARBA00008775"/>
    </source>
</evidence>
<reference evidence="4 5" key="1">
    <citation type="submission" date="2024-09" db="EMBL/GenBank/DDBJ databases">
        <title>The Natural Products Discovery Center: Release of the First 8490 Sequenced Strains for Exploring Actinobacteria Biosynthetic Diversity.</title>
        <authorList>
            <person name="Kalkreuter E."/>
            <person name="Kautsar S.A."/>
            <person name="Yang D."/>
            <person name="Bader C.D."/>
            <person name="Teijaro C.N."/>
            <person name="Fluegel L."/>
            <person name="Davis C.M."/>
            <person name="Simpson J.R."/>
            <person name="Lauterbach L."/>
            <person name="Steele A.D."/>
            <person name="Gui C."/>
            <person name="Meng S."/>
            <person name="Li G."/>
            <person name="Viehrig K."/>
            <person name="Ye F."/>
            <person name="Su P."/>
            <person name="Kiefer A.F."/>
            <person name="Nichols A."/>
            <person name="Cepeda A.J."/>
            <person name="Yan W."/>
            <person name="Fan B."/>
            <person name="Jiang Y."/>
            <person name="Adhikari A."/>
            <person name="Zheng C.-J."/>
            <person name="Schuster L."/>
            <person name="Cowan T.M."/>
            <person name="Smanski M.J."/>
            <person name="Chevrette M.G."/>
            <person name="De Carvalho L.P.S."/>
            <person name="Shen B."/>
        </authorList>
    </citation>
    <scope>NUCLEOTIDE SEQUENCE [LARGE SCALE GENOMIC DNA]</scope>
    <source>
        <strain evidence="4 5">NPDC059500</strain>
    </source>
</reference>
<dbReference type="Proteomes" id="UP001599756">
    <property type="component" value="Unassembled WGS sequence"/>
</dbReference>
<gene>
    <name evidence="4" type="ORF">ACFW88_15240</name>
</gene>
<evidence type="ECO:0000313" key="4">
    <source>
        <dbReference type="EMBL" id="MFE1751869.1"/>
    </source>
</evidence>
<comment type="caution">
    <text evidence="4">The sequence shown here is derived from an EMBL/GenBank/DDBJ whole genome shotgun (WGS) entry which is preliminary data.</text>
</comment>
<evidence type="ECO:0000256" key="2">
    <source>
        <dbReference type="SAM" id="MobiDB-lite"/>
    </source>
</evidence>
<accession>A0ABW6H5I4</accession>
<organism evidence="4 5">
    <name type="scientific">Streptomyces anandii</name>
    <dbReference type="NCBI Taxonomy" id="285454"/>
    <lineage>
        <taxon>Bacteria</taxon>
        <taxon>Bacillati</taxon>
        <taxon>Actinomycetota</taxon>
        <taxon>Actinomycetes</taxon>
        <taxon>Kitasatosporales</taxon>
        <taxon>Streptomycetaceae</taxon>
        <taxon>Streptomyces</taxon>
    </lineage>
</organism>
<dbReference type="PANTHER" id="PTHR32097">
    <property type="entry name" value="CAMP-BINDING PROTEIN 1-RELATED"/>
    <property type="match status" value="1"/>
</dbReference>
<proteinExistence type="inferred from homology"/>